<dbReference type="Proteomes" id="UP000477386">
    <property type="component" value="Unassembled WGS sequence"/>
</dbReference>
<feature type="domain" description="DUF2382" evidence="2">
    <location>
        <begin position="37"/>
        <end position="147"/>
    </location>
</feature>
<evidence type="ECO:0000313" key="3">
    <source>
        <dbReference type="EMBL" id="NEU70119.1"/>
    </source>
</evidence>
<dbReference type="PANTHER" id="PTHR38463">
    <property type="entry name" value="STRESS RESPONSE PROTEIN YSNF"/>
    <property type="match status" value="1"/>
</dbReference>
<sequence>MIPQESFTTSSTSAQSPQPDGDASDQPVVTNQPVERIPVIEETITIGKRLVETGQVRLVKTVHQDQQEVQIPLTADQIMVERVLINELVDEAPVTRQEGDTIIYPVLKEEYVLVKRIRLVEEIRVTTRQVQTIENQTINLRREEIAIERTSIESRHERSDSTGASTTAAGIGMGGHTEPYRPDESSL</sequence>
<feature type="compositionally biased region" description="Basic and acidic residues" evidence="1">
    <location>
        <begin position="178"/>
        <end position="187"/>
    </location>
</feature>
<dbReference type="RefSeq" id="WP_164043311.1">
    <property type="nucleotide sequence ID" value="NZ_JAAGNZ010000003.1"/>
</dbReference>
<feature type="region of interest" description="Disordered" evidence="1">
    <location>
        <begin position="1"/>
        <end position="32"/>
    </location>
</feature>
<keyword evidence="4" id="KW-1185">Reference proteome</keyword>
<name>A0A6M0IP65_9BACT</name>
<proteinExistence type="predicted"/>
<accession>A0A6M0IP65</accession>
<dbReference type="InterPro" id="IPR052967">
    <property type="entry name" value="Stress_Response_Assoc"/>
</dbReference>
<dbReference type="AlphaFoldDB" id="A0A6M0IP65"/>
<evidence type="ECO:0000313" key="4">
    <source>
        <dbReference type="Proteomes" id="UP000477386"/>
    </source>
</evidence>
<dbReference type="InterPro" id="IPR019060">
    <property type="entry name" value="DUF2382"/>
</dbReference>
<organism evidence="3 4">
    <name type="scientific">Spirosoma agri</name>
    <dbReference type="NCBI Taxonomy" id="1987381"/>
    <lineage>
        <taxon>Bacteria</taxon>
        <taxon>Pseudomonadati</taxon>
        <taxon>Bacteroidota</taxon>
        <taxon>Cytophagia</taxon>
        <taxon>Cytophagales</taxon>
        <taxon>Cytophagaceae</taxon>
        <taxon>Spirosoma</taxon>
    </lineage>
</organism>
<protein>
    <submittedName>
        <fullName evidence="3">YsnF/AvaK domain-containing protein</fullName>
    </submittedName>
</protein>
<dbReference type="Pfam" id="PF09557">
    <property type="entry name" value="DUF2382"/>
    <property type="match status" value="1"/>
</dbReference>
<feature type="region of interest" description="Disordered" evidence="1">
    <location>
        <begin position="149"/>
        <end position="187"/>
    </location>
</feature>
<dbReference type="EMBL" id="JAAGNZ010000003">
    <property type="protein sequence ID" value="NEU70119.1"/>
    <property type="molecule type" value="Genomic_DNA"/>
</dbReference>
<dbReference type="PANTHER" id="PTHR38463:SF1">
    <property type="entry name" value="STRESS RESPONSE PROTEIN YSNF"/>
    <property type="match status" value="1"/>
</dbReference>
<feature type="compositionally biased region" description="Basic and acidic residues" evidence="1">
    <location>
        <begin position="149"/>
        <end position="160"/>
    </location>
</feature>
<evidence type="ECO:0000256" key="1">
    <source>
        <dbReference type="SAM" id="MobiDB-lite"/>
    </source>
</evidence>
<gene>
    <name evidence="3" type="ORF">GK091_24800</name>
</gene>
<evidence type="ECO:0000259" key="2">
    <source>
        <dbReference type="Pfam" id="PF09557"/>
    </source>
</evidence>
<reference evidence="3 4" key="1">
    <citation type="submission" date="2020-02" db="EMBL/GenBank/DDBJ databases">
        <title>Draft genome sequence of two Spirosoma agri KCTC 52727 and Spirosoma terrae KCTC 52035.</title>
        <authorList>
            <person name="Rojas J."/>
            <person name="Ambika Manirajan B."/>
            <person name="Ratering S."/>
            <person name="Suarez C."/>
            <person name="Schnell S."/>
        </authorList>
    </citation>
    <scope>NUCLEOTIDE SEQUENCE [LARGE SCALE GENOMIC DNA]</scope>
    <source>
        <strain evidence="3 4">KCTC 52727</strain>
    </source>
</reference>
<comment type="caution">
    <text evidence="3">The sequence shown here is derived from an EMBL/GenBank/DDBJ whole genome shotgun (WGS) entry which is preliminary data.</text>
</comment>